<feature type="transmembrane region" description="Helical" evidence="1">
    <location>
        <begin position="71"/>
        <end position="90"/>
    </location>
</feature>
<evidence type="ECO:0000313" key="3">
    <source>
        <dbReference type="Proteomes" id="UP001155057"/>
    </source>
</evidence>
<dbReference type="Proteomes" id="UP001155057">
    <property type="component" value="Unassembled WGS sequence"/>
</dbReference>
<keyword evidence="1" id="KW-1133">Transmembrane helix</keyword>
<sequence length="216" mass="24058">MSQPEYIAALLSIIVGLGLTDLAQSLRELVRPRRTVNWHWLPLLWAATAFLLTVQFWWNSFSFLKGATSEFFLPYLVAFLLLYLTCAFALPDPGWEPPGSETGGGFSIESLGTRAPLDLRAFHFSTAHRRWFFGVFIAFILTSQISSQIASLFAERSVNPQEIPGNLILVALLGTLVWTGRKWAHAVISVLCFLGIGWATLATILGWTQFGELLVL</sequence>
<proteinExistence type="predicted"/>
<organism evidence="2 3">
    <name type="scientific">Salinibacter ruber</name>
    <dbReference type="NCBI Taxonomy" id="146919"/>
    <lineage>
        <taxon>Bacteria</taxon>
        <taxon>Pseudomonadati</taxon>
        <taxon>Rhodothermota</taxon>
        <taxon>Rhodothermia</taxon>
        <taxon>Rhodothermales</taxon>
        <taxon>Salinibacteraceae</taxon>
        <taxon>Salinibacter</taxon>
    </lineage>
</organism>
<feature type="transmembrane region" description="Helical" evidence="1">
    <location>
        <begin position="163"/>
        <end position="179"/>
    </location>
</feature>
<comment type="caution">
    <text evidence="2">The sequence shown here is derived from an EMBL/GenBank/DDBJ whole genome shotgun (WGS) entry which is preliminary data.</text>
</comment>
<keyword evidence="1" id="KW-0472">Membrane</keyword>
<accession>A0A9X2Q540</accession>
<keyword evidence="1" id="KW-0812">Transmembrane</keyword>
<gene>
    <name evidence="2" type="ORF">GGP61_003084</name>
</gene>
<protein>
    <submittedName>
        <fullName evidence="2">Uncharacterized protein</fullName>
    </submittedName>
</protein>
<feature type="transmembrane region" description="Helical" evidence="1">
    <location>
        <begin position="38"/>
        <end position="59"/>
    </location>
</feature>
<dbReference type="EMBL" id="JANUAE010000014">
    <property type="protein sequence ID" value="MCS3711451.1"/>
    <property type="molecule type" value="Genomic_DNA"/>
</dbReference>
<evidence type="ECO:0000256" key="1">
    <source>
        <dbReference type="SAM" id="Phobius"/>
    </source>
</evidence>
<evidence type="ECO:0000313" key="2">
    <source>
        <dbReference type="EMBL" id="MCS3711451.1"/>
    </source>
</evidence>
<dbReference type="RefSeq" id="WP_259048180.1">
    <property type="nucleotide sequence ID" value="NZ_JANTZG010000011.1"/>
</dbReference>
<feature type="transmembrane region" description="Helical" evidence="1">
    <location>
        <begin position="131"/>
        <end position="151"/>
    </location>
</feature>
<feature type="transmembrane region" description="Helical" evidence="1">
    <location>
        <begin position="6"/>
        <end position="26"/>
    </location>
</feature>
<dbReference type="AlphaFoldDB" id="A0A9X2Q540"/>
<name>A0A9X2Q540_9BACT</name>
<reference evidence="2" key="1">
    <citation type="submission" date="2022-08" db="EMBL/GenBank/DDBJ databases">
        <title>Genomic Encyclopedia of Type Strains, Phase V (KMG-V): Genome sequencing to study the core and pangenomes of soil and plant-associated prokaryotes.</title>
        <authorList>
            <person name="Whitman W."/>
        </authorList>
    </citation>
    <scope>NUCLEOTIDE SEQUENCE</scope>
    <source>
        <strain evidence="2">SP3049</strain>
    </source>
</reference>
<feature type="transmembrane region" description="Helical" evidence="1">
    <location>
        <begin position="186"/>
        <end position="207"/>
    </location>
</feature>